<dbReference type="EMBL" id="JADZSC010000003">
    <property type="protein sequence ID" value="MBH0231309.1"/>
    <property type="molecule type" value="Genomic_DNA"/>
</dbReference>
<evidence type="ECO:0000256" key="2">
    <source>
        <dbReference type="SAM" id="SignalP"/>
    </source>
</evidence>
<feature type="signal peptide" evidence="2">
    <location>
        <begin position="1"/>
        <end position="23"/>
    </location>
</feature>
<evidence type="ECO:0000256" key="1">
    <source>
        <dbReference type="SAM" id="Coils"/>
    </source>
</evidence>
<accession>A0A931HXN2</accession>
<evidence type="ECO:0000313" key="3">
    <source>
        <dbReference type="EMBL" id="MBH0231309.1"/>
    </source>
</evidence>
<comment type="caution">
    <text evidence="3">The sequence shown here is derived from an EMBL/GenBank/DDBJ whole genome shotgun (WGS) entry which is preliminary data.</text>
</comment>
<feature type="coiled-coil region" evidence="1">
    <location>
        <begin position="22"/>
        <end position="118"/>
    </location>
</feature>
<protein>
    <submittedName>
        <fullName evidence="3">Uncharacterized protein</fullName>
    </submittedName>
</protein>
<feature type="chain" id="PRO_5036723930" evidence="2">
    <location>
        <begin position="24"/>
        <end position="232"/>
    </location>
</feature>
<dbReference type="AlphaFoldDB" id="A0A931HXN2"/>
<sequence>MKKLSILLLLVGLVFGMAAPVAANVDEDRAKALKEIEETNVEINEKIQKAVDKSNELKADYLKKVREIREENEIYQLRDALAETNKKIDTGSKKSDQMDRLKEKSLSLQAKLDEKMGELNYDFLQMEAQVDEVTSALLVADEEERKNLHVKIVSLSASLNETAKMELEETLEYTEDLEKVIQDVYDETLKMSNETIEKAAEKGVHAEQSWRWVQFGDRWVWIDPVRVIGGFH</sequence>
<keyword evidence="4" id="KW-1185">Reference proteome</keyword>
<evidence type="ECO:0000313" key="4">
    <source>
        <dbReference type="Proteomes" id="UP000614490"/>
    </source>
</evidence>
<gene>
    <name evidence="3" type="ORF">H0267_13860</name>
</gene>
<keyword evidence="1" id="KW-0175">Coiled coil</keyword>
<reference evidence="3 4" key="1">
    <citation type="journal article" date="2005" name="Int. J. Syst. Evol. Microbiol.">
        <title>Halobacillus yeomjeoni sp. nov., isolated from a marine solar saltern in Korea.</title>
        <authorList>
            <person name="Yoon J.H."/>
            <person name="Kang S.J."/>
            <person name="Lee C.H."/>
            <person name="Oh H.W."/>
            <person name="Oh T.K."/>
        </authorList>
    </citation>
    <scope>NUCLEOTIDE SEQUENCE [LARGE SCALE GENOMIC DNA]</scope>
    <source>
        <strain evidence="3 4">KCTC 3957</strain>
    </source>
</reference>
<keyword evidence="2" id="KW-0732">Signal</keyword>
<dbReference type="RefSeq" id="WP_197317937.1">
    <property type="nucleotide sequence ID" value="NZ_JADZSC010000003.1"/>
</dbReference>
<proteinExistence type="predicted"/>
<dbReference type="Proteomes" id="UP000614490">
    <property type="component" value="Unassembled WGS sequence"/>
</dbReference>
<name>A0A931HXN2_9BACI</name>
<organism evidence="3 4">
    <name type="scientific">Halobacillus yeomjeoni</name>
    <dbReference type="NCBI Taxonomy" id="311194"/>
    <lineage>
        <taxon>Bacteria</taxon>
        <taxon>Bacillati</taxon>
        <taxon>Bacillota</taxon>
        <taxon>Bacilli</taxon>
        <taxon>Bacillales</taxon>
        <taxon>Bacillaceae</taxon>
        <taxon>Halobacillus</taxon>
    </lineage>
</organism>